<accession>A0A6P6XQD1</accession>
<keyword evidence="19" id="KW-1185">Reference proteome</keyword>
<evidence type="ECO:0000256" key="12">
    <source>
        <dbReference type="ARBA" id="ARBA00023180"/>
    </source>
</evidence>
<dbReference type="Pfam" id="PF03522">
    <property type="entry name" value="SLC12"/>
    <property type="match status" value="1"/>
</dbReference>
<dbReference type="PRINTS" id="PR01207">
    <property type="entry name" value="NAKCLTRNSPRT"/>
</dbReference>
<dbReference type="NCBIfam" id="TIGR00930">
    <property type="entry name" value="2a30"/>
    <property type="match status" value="1"/>
</dbReference>
<dbReference type="GO" id="GO:0016020">
    <property type="term" value="C:membrane"/>
    <property type="evidence" value="ECO:0007669"/>
    <property type="project" value="UniProtKB-SubCell"/>
</dbReference>
<protein>
    <submittedName>
        <fullName evidence="20">Bumetanide-sensitive sodium-(Potassium)-chloride cotransporter-like</fullName>
    </submittedName>
</protein>
<keyword evidence="12" id="KW-0325">Glycoprotein</keyword>
<dbReference type="InterPro" id="IPR004842">
    <property type="entry name" value="SLC12A_fam"/>
</dbReference>
<feature type="domain" description="Amino acid permease/ SLC12A" evidence="17">
    <location>
        <begin position="174"/>
        <end position="672"/>
    </location>
</feature>
<evidence type="ECO:0000256" key="10">
    <source>
        <dbReference type="ARBA" id="ARBA00023065"/>
    </source>
</evidence>
<dbReference type="AlphaFoldDB" id="A0A6P6XQD1"/>
<evidence type="ECO:0000259" key="17">
    <source>
        <dbReference type="Pfam" id="PF00324"/>
    </source>
</evidence>
<keyword evidence="3" id="KW-0813">Transport</keyword>
<evidence type="ECO:0000256" key="1">
    <source>
        <dbReference type="ARBA" id="ARBA00004141"/>
    </source>
</evidence>
<evidence type="ECO:0000256" key="14">
    <source>
        <dbReference type="ARBA" id="ARBA00023214"/>
    </source>
</evidence>
<keyword evidence="7" id="KW-0630">Potassium</keyword>
<evidence type="ECO:0000256" key="11">
    <source>
        <dbReference type="ARBA" id="ARBA00023136"/>
    </source>
</evidence>
<evidence type="ECO:0000256" key="9">
    <source>
        <dbReference type="ARBA" id="ARBA00023053"/>
    </source>
</evidence>
<dbReference type="OMA" id="VNLVNHD"/>
<evidence type="ECO:0000256" key="2">
    <source>
        <dbReference type="ARBA" id="ARBA00010593"/>
    </source>
</evidence>
<feature type="region of interest" description="Disordered" evidence="15">
    <location>
        <begin position="806"/>
        <end position="840"/>
    </location>
</feature>
<keyword evidence="5 16" id="KW-0812">Transmembrane</keyword>
<feature type="transmembrane region" description="Helical" evidence="16">
    <location>
        <begin position="289"/>
        <end position="309"/>
    </location>
</feature>
<dbReference type="FunFam" id="1.20.1740.10:FF:000022">
    <property type="entry name" value="Bumetanide-sensitive na-k-cl cotransport protein"/>
    <property type="match status" value="1"/>
</dbReference>
<dbReference type="GO" id="GO:1990573">
    <property type="term" value="P:potassium ion import across plasma membrane"/>
    <property type="evidence" value="ECO:0007669"/>
    <property type="project" value="TreeGrafter"/>
</dbReference>
<evidence type="ECO:0000256" key="16">
    <source>
        <dbReference type="SAM" id="Phobius"/>
    </source>
</evidence>
<comment type="subcellular location">
    <subcellularLocation>
        <location evidence="1">Membrane</location>
        <topology evidence="1">Multi-pass membrane protein</topology>
    </subcellularLocation>
</comment>
<feature type="transmembrane region" description="Helical" evidence="16">
    <location>
        <begin position="200"/>
        <end position="227"/>
    </location>
</feature>
<dbReference type="InterPro" id="IPR018491">
    <property type="entry name" value="SLC12_C"/>
</dbReference>
<gene>
    <name evidence="20" type="primary">LOC113790177</name>
</gene>
<keyword evidence="11 16" id="KW-0472">Membrane</keyword>
<dbReference type="Proteomes" id="UP000515146">
    <property type="component" value="Unplaced"/>
</dbReference>
<feature type="transmembrane region" description="Helical" evidence="16">
    <location>
        <begin position="535"/>
        <end position="555"/>
    </location>
</feature>
<feature type="compositionally biased region" description="Polar residues" evidence="15">
    <location>
        <begin position="825"/>
        <end position="835"/>
    </location>
</feature>
<feature type="transmembrane region" description="Helical" evidence="16">
    <location>
        <begin position="248"/>
        <end position="269"/>
    </location>
</feature>
<feature type="region of interest" description="Disordered" evidence="15">
    <location>
        <begin position="57"/>
        <end position="88"/>
    </location>
</feature>
<dbReference type="KEGG" id="dpte:113790177"/>
<evidence type="ECO:0000256" key="3">
    <source>
        <dbReference type="ARBA" id="ARBA00022448"/>
    </source>
</evidence>
<dbReference type="GO" id="GO:0008511">
    <property type="term" value="F:sodium:potassium:chloride symporter activity"/>
    <property type="evidence" value="ECO:0007669"/>
    <property type="project" value="TreeGrafter"/>
</dbReference>
<sequence>MNRDKELPSNDDDDDNHPNESIPLFKNNDENVKIIKNESNEHAKNAKHLSVHYQVDQDNKDSNEQQPQTPDQDDGNGTLRSNSAYGTHYDTKNLKSFKNYTREALPRMEFYRNLMSIVRFHGHGHGNRPTLDELHGNQTSISLDNSNEKGMNFPVSPADNFDPSKVVKFGWIKGVLVRNLLNIWGVILFLRLSWVGGQTGLIYGILIILLASLCTTLTAMSMSAICTNGEVKGGGTYYMISRSLGPEFGGAIGIIFSLANAVAVAMYTVGFAETFRDVVWPEDESINTVRIISCITVVVLLAIVFIGTAWEAKAQVFLLIILVTAMLDFIAGSILGPVNDQQIARGYFGWNTEILKQNMMPDYRNGNNFFSLFAVYFPAATGILAGANISGDLKDPSKAIPKGTFLAIGITTITYIAFHFIVNANVVRDANGLVELIISDNQTGRLLPNVLEAVQNCPNTSCSYGLVNYYQIVEMMSMFGPVIYAGIFAAALSSALASLVSAPKVFQALCNDRLFPYISFFGKGYGPNNEPRPGYLLAFAIAMCCCLLGELNLIAPIISNFFLAAYTLINFSCFHASFSRSPGFRPSFRYYNQWLSLISAILMTLVMFITSWSTALLTFLIILVLYMWILYRKPDVNWGSSTQAQTYRSALTSVHRLNAVPEHVKNYRPQILFLSGHPKHRPDHVDLAHLIIKNSGLLLCGNVVIEPISVRTQFKLQNDSNQWLMQQNIKAFVDIMQENDFHKGSRALIQLSGIGKLRPNIIMLGFKTDWNNCESKCLLDYFNTIHTIFDYHLSIVIFRHNQSIQQQNGNDNDKTTNLDDPLTDDMNSSSTNVDSENPKLEISNPKTRLFLTKQPKGSCIDVWWLYDDGGLTLLLPYLIRSNPQWNGCKLRVFALANKQSELDIEQRNMATLLSKFRIDFSSVTLITDILKPPKEESKIEFDNLIEKYLQKDDEQENECKDFLITNDDLEQFKEKNNRNIRLRELLLQHSKDARLIVMTLPMPRKDTCPPSLYMAWLDTLTRDMPPIMLMRGNQTNVLTFYS</sequence>
<feature type="transmembrane region" description="Helical" evidence="16">
    <location>
        <begin position="590"/>
        <end position="609"/>
    </location>
</feature>
<dbReference type="FunCoup" id="A0A6P6XQD1">
    <property type="interactions" value="139"/>
</dbReference>
<dbReference type="GO" id="GO:0006884">
    <property type="term" value="P:cell volume homeostasis"/>
    <property type="evidence" value="ECO:0007669"/>
    <property type="project" value="TreeGrafter"/>
</dbReference>
<evidence type="ECO:0000256" key="8">
    <source>
        <dbReference type="ARBA" id="ARBA00022989"/>
    </source>
</evidence>
<organism evidence="19 20">
    <name type="scientific">Dermatophagoides pteronyssinus</name>
    <name type="common">European house dust mite</name>
    <dbReference type="NCBI Taxonomy" id="6956"/>
    <lineage>
        <taxon>Eukaryota</taxon>
        <taxon>Metazoa</taxon>
        <taxon>Ecdysozoa</taxon>
        <taxon>Arthropoda</taxon>
        <taxon>Chelicerata</taxon>
        <taxon>Arachnida</taxon>
        <taxon>Acari</taxon>
        <taxon>Acariformes</taxon>
        <taxon>Sarcoptiformes</taxon>
        <taxon>Astigmata</taxon>
        <taxon>Psoroptidia</taxon>
        <taxon>Analgoidea</taxon>
        <taxon>Pyroglyphidae</taxon>
        <taxon>Dermatophagoidinae</taxon>
        <taxon>Dermatophagoides</taxon>
    </lineage>
</organism>
<dbReference type="RefSeq" id="XP_027195615.1">
    <property type="nucleotide sequence ID" value="XM_027339814.1"/>
</dbReference>
<dbReference type="InterPro" id="IPR004841">
    <property type="entry name" value="AA-permease/SLC12A_dom"/>
</dbReference>
<feature type="transmembrane region" description="Helical" evidence="16">
    <location>
        <begin position="561"/>
        <end position="578"/>
    </location>
</feature>
<feature type="transmembrane region" description="Helical" evidence="16">
    <location>
        <begin position="482"/>
        <end position="502"/>
    </location>
</feature>
<dbReference type="PANTHER" id="PTHR11827:SF103">
    <property type="entry name" value="SODIUM CHLORIDE COTRANSPORTER 69, ISOFORM E"/>
    <property type="match status" value="1"/>
</dbReference>
<evidence type="ECO:0000256" key="13">
    <source>
        <dbReference type="ARBA" id="ARBA00023201"/>
    </source>
</evidence>
<dbReference type="InterPro" id="IPR002443">
    <property type="entry name" value="SLC12A1/SLC12A2"/>
</dbReference>
<dbReference type="OrthoDB" id="2020542at2759"/>
<name>A0A6P6XQD1_DERPT</name>
<evidence type="ECO:0000256" key="15">
    <source>
        <dbReference type="SAM" id="MobiDB-lite"/>
    </source>
</evidence>
<dbReference type="GO" id="GO:0055078">
    <property type="term" value="P:sodium ion homeostasis"/>
    <property type="evidence" value="ECO:0007669"/>
    <property type="project" value="TreeGrafter"/>
</dbReference>
<dbReference type="Pfam" id="PF00324">
    <property type="entry name" value="AA_permease"/>
    <property type="match status" value="1"/>
</dbReference>
<keyword evidence="4" id="KW-0633">Potassium transport</keyword>
<evidence type="ECO:0000256" key="6">
    <source>
        <dbReference type="ARBA" id="ARBA00022847"/>
    </source>
</evidence>
<keyword evidence="10" id="KW-0406">Ion transport</keyword>
<dbReference type="GO" id="GO:0055075">
    <property type="term" value="P:potassium ion homeostasis"/>
    <property type="evidence" value="ECO:0007669"/>
    <property type="project" value="TreeGrafter"/>
</dbReference>
<feature type="transmembrane region" description="Helical" evidence="16">
    <location>
        <begin position="403"/>
        <end position="422"/>
    </location>
</feature>
<keyword evidence="13" id="KW-0739">Sodium transport</keyword>
<evidence type="ECO:0000313" key="19">
    <source>
        <dbReference type="Proteomes" id="UP000515146"/>
    </source>
</evidence>
<reference evidence="20" key="1">
    <citation type="submission" date="2025-08" db="UniProtKB">
        <authorList>
            <consortium name="RefSeq"/>
        </authorList>
    </citation>
    <scope>IDENTIFICATION</scope>
    <source>
        <strain evidence="20">Airmid</strain>
    </source>
</reference>
<proteinExistence type="inferred from homology"/>
<keyword evidence="14" id="KW-0868">Chloride</keyword>
<evidence type="ECO:0000259" key="18">
    <source>
        <dbReference type="Pfam" id="PF03522"/>
    </source>
</evidence>
<dbReference type="PANTHER" id="PTHR11827">
    <property type="entry name" value="SOLUTE CARRIER FAMILY 12, CATION COTRANSPORTERS"/>
    <property type="match status" value="1"/>
</dbReference>
<feature type="region of interest" description="Disordered" evidence="15">
    <location>
        <begin position="1"/>
        <end position="30"/>
    </location>
</feature>
<dbReference type="InParanoid" id="A0A6P6XQD1"/>
<feature type="transmembrane region" description="Helical" evidence="16">
    <location>
        <begin position="175"/>
        <end position="194"/>
    </location>
</feature>
<feature type="domain" description="SLC12A transporter C-terminal" evidence="18">
    <location>
        <begin position="810"/>
        <end position="1042"/>
    </location>
</feature>
<keyword evidence="9" id="KW-0915">Sodium</keyword>
<evidence type="ECO:0000256" key="4">
    <source>
        <dbReference type="ARBA" id="ARBA00022538"/>
    </source>
</evidence>
<feature type="transmembrane region" description="Helical" evidence="16">
    <location>
        <begin position="369"/>
        <end position="391"/>
    </location>
</feature>
<evidence type="ECO:0000256" key="5">
    <source>
        <dbReference type="ARBA" id="ARBA00022692"/>
    </source>
</evidence>
<feature type="transmembrane region" description="Helical" evidence="16">
    <location>
        <begin position="316"/>
        <end position="335"/>
    </location>
</feature>
<comment type="similarity">
    <text evidence="2">Belongs to the SLC12A transporter family.</text>
</comment>
<evidence type="ECO:0000256" key="7">
    <source>
        <dbReference type="ARBA" id="ARBA00022958"/>
    </source>
</evidence>
<dbReference type="Gene3D" id="1.20.1740.10">
    <property type="entry name" value="Amino acid/polyamine transporter I"/>
    <property type="match status" value="1"/>
</dbReference>
<keyword evidence="8 16" id="KW-1133">Transmembrane helix</keyword>
<dbReference type="GO" id="GO:0055064">
    <property type="term" value="P:chloride ion homeostasis"/>
    <property type="evidence" value="ECO:0007669"/>
    <property type="project" value="TreeGrafter"/>
</dbReference>
<evidence type="ECO:0000313" key="20">
    <source>
        <dbReference type="RefSeq" id="XP_027195615.1"/>
    </source>
</evidence>
<keyword evidence="6" id="KW-0769">Symport</keyword>